<dbReference type="PANTHER" id="PTHR23513">
    <property type="entry name" value="INTEGRAL MEMBRANE EFFLUX PROTEIN-RELATED"/>
    <property type="match status" value="1"/>
</dbReference>
<reference evidence="8 9" key="2">
    <citation type="submission" date="2019-09" db="EMBL/GenBank/DDBJ databases">
        <authorList>
            <person name="Jin C."/>
        </authorList>
    </citation>
    <scope>NUCLEOTIDE SEQUENCE [LARGE SCALE GENOMIC DNA]</scope>
    <source>
        <strain evidence="8 9">AN110305</strain>
    </source>
</reference>
<keyword evidence="4 6" id="KW-1133">Transmembrane helix</keyword>
<dbReference type="InterPro" id="IPR011701">
    <property type="entry name" value="MFS"/>
</dbReference>
<feature type="transmembrane region" description="Helical" evidence="6">
    <location>
        <begin position="293"/>
        <end position="315"/>
    </location>
</feature>
<evidence type="ECO:0000256" key="2">
    <source>
        <dbReference type="ARBA" id="ARBA00022475"/>
    </source>
</evidence>
<dbReference type="GO" id="GO:0005886">
    <property type="term" value="C:plasma membrane"/>
    <property type="evidence" value="ECO:0007669"/>
    <property type="project" value="UniProtKB-SubCell"/>
</dbReference>
<dbReference type="CDD" id="cd06173">
    <property type="entry name" value="MFS_MefA_like"/>
    <property type="match status" value="1"/>
</dbReference>
<evidence type="ECO:0000256" key="1">
    <source>
        <dbReference type="ARBA" id="ARBA00004651"/>
    </source>
</evidence>
<dbReference type="InterPro" id="IPR020846">
    <property type="entry name" value="MFS_dom"/>
</dbReference>
<feature type="transmembrane region" description="Helical" evidence="6">
    <location>
        <begin position="361"/>
        <end position="377"/>
    </location>
</feature>
<evidence type="ECO:0000256" key="4">
    <source>
        <dbReference type="ARBA" id="ARBA00022989"/>
    </source>
</evidence>
<protein>
    <submittedName>
        <fullName evidence="8">MFS transporter</fullName>
    </submittedName>
</protein>
<feature type="transmembrane region" description="Helical" evidence="6">
    <location>
        <begin position="205"/>
        <end position="227"/>
    </location>
</feature>
<feature type="transmembrane region" description="Helical" evidence="6">
    <location>
        <begin position="84"/>
        <end position="103"/>
    </location>
</feature>
<comment type="caution">
    <text evidence="8">The sequence shown here is derived from an EMBL/GenBank/DDBJ whole genome shotgun (WGS) entry which is preliminary data.</text>
</comment>
<dbReference type="Gene3D" id="1.20.1250.20">
    <property type="entry name" value="MFS general substrate transporter like domains"/>
    <property type="match status" value="1"/>
</dbReference>
<dbReference type="AlphaFoldDB" id="A0A5B2XGJ5"/>
<name>A0A5B2XGJ5_9PSEU</name>
<dbReference type="PANTHER" id="PTHR23513:SF6">
    <property type="entry name" value="MAJOR FACILITATOR SUPERFAMILY ASSOCIATED DOMAIN-CONTAINING PROTEIN"/>
    <property type="match status" value="1"/>
</dbReference>
<dbReference type="InterPro" id="IPR036259">
    <property type="entry name" value="MFS_trans_sf"/>
</dbReference>
<feature type="domain" description="Major facilitator superfamily (MFS) profile" evidence="7">
    <location>
        <begin position="202"/>
        <end position="387"/>
    </location>
</feature>
<dbReference type="Proteomes" id="UP000323454">
    <property type="component" value="Unassembled WGS sequence"/>
</dbReference>
<comment type="subcellular location">
    <subcellularLocation>
        <location evidence="1">Cell membrane</location>
        <topology evidence="1">Multi-pass membrane protein</topology>
    </subcellularLocation>
</comment>
<gene>
    <name evidence="8" type="ORF">F0L68_14565</name>
</gene>
<keyword evidence="3 6" id="KW-0812">Transmembrane</keyword>
<keyword evidence="2" id="KW-1003">Cell membrane</keyword>
<feature type="transmembrane region" description="Helical" evidence="6">
    <location>
        <begin position="239"/>
        <end position="257"/>
    </location>
</feature>
<evidence type="ECO:0000259" key="7">
    <source>
        <dbReference type="PROSITE" id="PS50850"/>
    </source>
</evidence>
<evidence type="ECO:0000313" key="9">
    <source>
        <dbReference type="Proteomes" id="UP000323454"/>
    </source>
</evidence>
<keyword evidence="9" id="KW-1185">Reference proteome</keyword>
<feature type="transmembrane region" description="Helical" evidence="6">
    <location>
        <begin position="269"/>
        <end position="287"/>
    </location>
</feature>
<feature type="transmembrane region" description="Helical" evidence="6">
    <location>
        <begin position="137"/>
        <end position="164"/>
    </location>
</feature>
<dbReference type="SUPFAM" id="SSF103473">
    <property type="entry name" value="MFS general substrate transporter"/>
    <property type="match status" value="1"/>
</dbReference>
<proteinExistence type="predicted"/>
<feature type="transmembrane region" description="Helical" evidence="6">
    <location>
        <begin position="56"/>
        <end position="77"/>
    </location>
</feature>
<organism evidence="8 9">
    <name type="scientific">Solihabitans fulvus</name>
    <dbReference type="NCBI Taxonomy" id="1892852"/>
    <lineage>
        <taxon>Bacteria</taxon>
        <taxon>Bacillati</taxon>
        <taxon>Actinomycetota</taxon>
        <taxon>Actinomycetes</taxon>
        <taxon>Pseudonocardiales</taxon>
        <taxon>Pseudonocardiaceae</taxon>
        <taxon>Solihabitans</taxon>
    </lineage>
</organism>
<evidence type="ECO:0000256" key="3">
    <source>
        <dbReference type="ARBA" id="ARBA00022692"/>
    </source>
</evidence>
<dbReference type="OrthoDB" id="9815525at2"/>
<reference evidence="8 9" key="1">
    <citation type="submission" date="2019-09" db="EMBL/GenBank/DDBJ databases">
        <title>Goodfellowia gen. nov., a new genus of the Pseudonocardineae related to Actinoalloteichus, containing Goodfellowia coeruleoviolacea gen. nov., comb. nov. gen. nov., comb. nov.</title>
        <authorList>
            <person name="Labeda D."/>
        </authorList>
    </citation>
    <scope>NUCLEOTIDE SEQUENCE [LARGE SCALE GENOMIC DNA]</scope>
    <source>
        <strain evidence="8 9">AN110305</strain>
    </source>
</reference>
<feature type="transmembrane region" description="Helical" evidence="6">
    <location>
        <begin position="336"/>
        <end position="355"/>
    </location>
</feature>
<dbReference type="Pfam" id="PF07690">
    <property type="entry name" value="MFS_1"/>
    <property type="match status" value="1"/>
</dbReference>
<evidence type="ECO:0000256" key="5">
    <source>
        <dbReference type="ARBA" id="ARBA00023136"/>
    </source>
</evidence>
<keyword evidence="5 6" id="KW-0472">Membrane</keyword>
<dbReference type="GO" id="GO:0022857">
    <property type="term" value="F:transmembrane transporter activity"/>
    <property type="evidence" value="ECO:0007669"/>
    <property type="project" value="InterPro"/>
</dbReference>
<evidence type="ECO:0000256" key="6">
    <source>
        <dbReference type="SAM" id="Phobius"/>
    </source>
</evidence>
<evidence type="ECO:0000313" key="8">
    <source>
        <dbReference type="EMBL" id="KAA2262010.1"/>
    </source>
</evidence>
<dbReference type="PROSITE" id="PS50850">
    <property type="entry name" value="MFS"/>
    <property type="match status" value="1"/>
</dbReference>
<sequence>MVGDQFMALALPLLAVTVLGASASLAALLPFALYAPFWVLGLPAGAIVDRVPRRTAMLLCDGVQALAFLLIATLAATHALSFPLLLVLVVVAGCATVFFQVAYTSVLPEIFTDQQALHRGNTRLSLSESVSRSVGPILAGPVIALTGAVAAIALDAGSFVLSALTLSAIRRRSAAPAGPPRERGWLRRDIAEGLRFVLRHGQLQPVILCGTVYVLFLSMIEASLVLYCRNVLGLDTFTIGLVVGAAALGFPLGNLVSARLMRRFGPQRALMLGALVSVAGIVAMPVAGSAGSVVGLVVGSVVHGVGEGAFGPTSLTLRQTVTPAALMGRVGSVQRLLVMGAIPAGSLLAAAVIQLVGLPGVLWVGGLGTVLCLPVLVRRDIRAALRA</sequence>
<accession>A0A5B2XGJ5</accession>
<dbReference type="EMBL" id="VUOB01000023">
    <property type="protein sequence ID" value="KAA2262010.1"/>
    <property type="molecule type" value="Genomic_DNA"/>
</dbReference>